<evidence type="ECO:0000313" key="3">
    <source>
        <dbReference type="Proteomes" id="UP001175271"/>
    </source>
</evidence>
<evidence type="ECO:0000313" key="2">
    <source>
        <dbReference type="EMBL" id="KAK0395801.1"/>
    </source>
</evidence>
<feature type="domain" description="Helitron helicase-like" evidence="1">
    <location>
        <begin position="26"/>
        <end position="91"/>
    </location>
</feature>
<accession>A0AA39GZ60</accession>
<gene>
    <name evidence="2" type="ORF">QR680_001435</name>
</gene>
<name>A0AA39GZ60_9BILA</name>
<sequence>MSEKGTDQRFGAINAVSVNRFRRITNRKNPLGKIFLLPYTYPGGQAYMQRKFLDAMAITSRDGAPSFFITFTGNSTWHEVLHERKHEKQSLTELYDKLDKLKNDLKGTR</sequence>
<keyword evidence="3" id="KW-1185">Reference proteome</keyword>
<dbReference type="AlphaFoldDB" id="A0AA39GZ60"/>
<reference evidence="2" key="1">
    <citation type="submission" date="2023-06" db="EMBL/GenBank/DDBJ databases">
        <title>Genomic analysis of the entomopathogenic nematode Steinernema hermaphroditum.</title>
        <authorList>
            <person name="Schwarz E.M."/>
            <person name="Heppert J.K."/>
            <person name="Baniya A."/>
            <person name="Schwartz H.T."/>
            <person name="Tan C.-H."/>
            <person name="Antoshechkin I."/>
            <person name="Sternberg P.W."/>
            <person name="Goodrich-Blair H."/>
            <person name="Dillman A.R."/>
        </authorList>
    </citation>
    <scope>NUCLEOTIDE SEQUENCE</scope>
    <source>
        <strain evidence="2">PS9179</strain>
        <tissue evidence="2">Whole animal</tissue>
    </source>
</reference>
<evidence type="ECO:0000259" key="1">
    <source>
        <dbReference type="Pfam" id="PF14214"/>
    </source>
</evidence>
<dbReference type="EMBL" id="JAUCMV010000005">
    <property type="protein sequence ID" value="KAK0395801.1"/>
    <property type="molecule type" value="Genomic_DNA"/>
</dbReference>
<dbReference type="Proteomes" id="UP001175271">
    <property type="component" value="Unassembled WGS sequence"/>
</dbReference>
<protein>
    <recommendedName>
        <fullName evidence="1">Helitron helicase-like domain-containing protein</fullName>
    </recommendedName>
</protein>
<proteinExistence type="predicted"/>
<dbReference type="InterPro" id="IPR025476">
    <property type="entry name" value="Helitron_helicase-like"/>
</dbReference>
<dbReference type="Pfam" id="PF14214">
    <property type="entry name" value="Helitron_like_N"/>
    <property type="match status" value="1"/>
</dbReference>
<organism evidence="2 3">
    <name type="scientific">Steinernema hermaphroditum</name>
    <dbReference type="NCBI Taxonomy" id="289476"/>
    <lineage>
        <taxon>Eukaryota</taxon>
        <taxon>Metazoa</taxon>
        <taxon>Ecdysozoa</taxon>
        <taxon>Nematoda</taxon>
        <taxon>Chromadorea</taxon>
        <taxon>Rhabditida</taxon>
        <taxon>Tylenchina</taxon>
        <taxon>Panagrolaimomorpha</taxon>
        <taxon>Strongyloidoidea</taxon>
        <taxon>Steinernematidae</taxon>
        <taxon>Steinernema</taxon>
    </lineage>
</organism>
<comment type="caution">
    <text evidence="2">The sequence shown here is derived from an EMBL/GenBank/DDBJ whole genome shotgun (WGS) entry which is preliminary data.</text>
</comment>